<dbReference type="InterPro" id="IPR053142">
    <property type="entry name" value="PchR_regulatory_protein"/>
</dbReference>
<dbReference type="InterPro" id="IPR009057">
    <property type="entry name" value="Homeodomain-like_sf"/>
</dbReference>
<name>A0A941F1U8_9BACT</name>
<dbReference type="Proteomes" id="UP000679220">
    <property type="component" value="Unassembled WGS sequence"/>
</dbReference>
<dbReference type="RefSeq" id="WP_212189125.1">
    <property type="nucleotide sequence ID" value="NZ_JAGTAR010000007.1"/>
</dbReference>
<comment type="caution">
    <text evidence="4">The sequence shown here is derived from an EMBL/GenBank/DDBJ whole genome shotgun (WGS) entry which is preliminary data.</text>
</comment>
<dbReference type="SUPFAM" id="SSF46689">
    <property type="entry name" value="Homeodomain-like"/>
    <property type="match status" value="1"/>
</dbReference>
<organism evidence="4 5">
    <name type="scientific">Carboxylicivirga sediminis</name>
    <dbReference type="NCBI Taxonomy" id="2006564"/>
    <lineage>
        <taxon>Bacteria</taxon>
        <taxon>Pseudomonadati</taxon>
        <taxon>Bacteroidota</taxon>
        <taxon>Bacteroidia</taxon>
        <taxon>Marinilabiliales</taxon>
        <taxon>Marinilabiliaceae</taxon>
        <taxon>Carboxylicivirga</taxon>
    </lineage>
</organism>
<evidence type="ECO:0000313" key="4">
    <source>
        <dbReference type="EMBL" id="MBR8535221.1"/>
    </source>
</evidence>
<dbReference type="EMBL" id="JAGTAR010000007">
    <property type="protein sequence ID" value="MBR8535221.1"/>
    <property type="molecule type" value="Genomic_DNA"/>
</dbReference>
<gene>
    <name evidence="4" type="ORF">KDU71_06595</name>
</gene>
<proteinExistence type="predicted"/>
<evidence type="ECO:0000259" key="3">
    <source>
        <dbReference type="PROSITE" id="PS01124"/>
    </source>
</evidence>
<accession>A0A941F1U8</accession>
<dbReference type="SMART" id="SM00342">
    <property type="entry name" value="HTH_ARAC"/>
    <property type="match status" value="1"/>
</dbReference>
<dbReference type="Pfam" id="PF12833">
    <property type="entry name" value="HTH_18"/>
    <property type="match status" value="1"/>
</dbReference>
<dbReference type="GO" id="GO:0003700">
    <property type="term" value="F:DNA-binding transcription factor activity"/>
    <property type="evidence" value="ECO:0007669"/>
    <property type="project" value="InterPro"/>
</dbReference>
<dbReference type="PANTHER" id="PTHR47893">
    <property type="entry name" value="REGULATORY PROTEIN PCHR"/>
    <property type="match status" value="1"/>
</dbReference>
<reference evidence="4" key="1">
    <citation type="journal article" date="2018" name="Int. J. Syst. Evol. Microbiol.">
        <title>Carboxylicivirga sediminis sp. nov., isolated from coastal sediment.</title>
        <authorList>
            <person name="Wang F.Q."/>
            <person name="Ren L.H."/>
            <person name="Zou R.J."/>
            <person name="Sun Y.Z."/>
            <person name="Liu X.J."/>
            <person name="Jiang F."/>
            <person name="Liu L.J."/>
        </authorList>
    </citation>
    <scope>NUCLEOTIDE SEQUENCE</scope>
    <source>
        <strain evidence="4">JR1</strain>
    </source>
</reference>
<dbReference type="GO" id="GO:0043565">
    <property type="term" value="F:sequence-specific DNA binding"/>
    <property type="evidence" value="ECO:0007669"/>
    <property type="project" value="InterPro"/>
</dbReference>
<dbReference type="AlphaFoldDB" id="A0A941F1U8"/>
<sequence>MSTKHIYFQEGHAIDYVKGLQKEYGGDIEDNKIYIERGRLRIYVEAILIFNGFELLLLNVDSPEDIVFHRTPDNNPNFIHLNVIKEGIYQQKFEQEMTQMQYGTQNGVFVYDALFPITVEIPANSNLKIIGFKFDLSIRNSIMSNALNSITTLFKEQAGVAFHTNLSQESERLLKDILHFQTLDKNRRALIVSRAIESFTILATNLEKLNSQDELHGLHIEDYSRLQSIKQKLSTSFEERATVEKLAETYGVSVSKLKRDFKTLFNCSITHYYTNAKIDEAYRRLKSGKFTVSEVGYDLGYSNLSKFSEMFKKLKGISPRDVVKIN</sequence>
<protein>
    <submittedName>
        <fullName evidence="4">Helix-turn-helix transcriptional regulator</fullName>
    </submittedName>
</protein>
<reference evidence="4" key="2">
    <citation type="submission" date="2021-04" db="EMBL/GenBank/DDBJ databases">
        <authorList>
            <person name="Zhang T."/>
            <person name="Zhang Y."/>
            <person name="Lu D."/>
            <person name="Zuo D."/>
            <person name="Du Z."/>
        </authorList>
    </citation>
    <scope>NUCLEOTIDE SEQUENCE</scope>
    <source>
        <strain evidence="4">JR1</strain>
    </source>
</reference>
<dbReference type="InterPro" id="IPR018060">
    <property type="entry name" value="HTH_AraC"/>
</dbReference>
<keyword evidence="5" id="KW-1185">Reference proteome</keyword>
<evidence type="ECO:0000256" key="1">
    <source>
        <dbReference type="ARBA" id="ARBA00023015"/>
    </source>
</evidence>
<evidence type="ECO:0000256" key="2">
    <source>
        <dbReference type="ARBA" id="ARBA00023163"/>
    </source>
</evidence>
<dbReference type="PROSITE" id="PS01124">
    <property type="entry name" value="HTH_ARAC_FAMILY_2"/>
    <property type="match status" value="1"/>
</dbReference>
<dbReference type="PANTHER" id="PTHR47893:SF1">
    <property type="entry name" value="REGULATORY PROTEIN PCHR"/>
    <property type="match status" value="1"/>
</dbReference>
<evidence type="ECO:0000313" key="5">
    <source>
        <dbReference type="Proteomes" id="UP000679220"/>
    </source>
</evidence>
<keyword evidence="1" id="KW-0805">Transcription regulation</keyword>
<dbReference type="Gene3D" id="1.10.10.60">
    <property type="entry name" value="Homeodomain-like"/>
    <property type="match status" value="2"/>
</dbReference>
<keyword evidence="2" id="KW-0804">Transcription</keyword>
<feature type="domain" description="HTH araC/xylS-type" evidence="3">
    <location>
        <begin position="227"/>
        <end position="325"/>
    </location>
</feature>